<dbReference type="AlphaFoldDB" id="A0A9D5AHF9"/>
<sequence>MDVSNYFTIMKVLWDELENYRPIPHCRCSIQCSCNAITSLQVYRDQDYVIHFLKGLNEKFNATKSQIMLMTPLPAIDTIFSMIIQQEREFSLPILDFPPTDTFDPTVASASFMANASQVKPKLKRNGPPRGINRTFGFTQDQYHGLLGMSQQSQPNSNLATNVISSTPLILTSKSSSPDGKHLNLWILDTGTTDYTTFTFTSFVSYHTITPIYVLLPNGTHVITHISSSGNISSHLTLYYVLYIPSFHVNLVSIPKLALSNNCFV</sequence>
<evidence type="ECO:0000313" key="2">
    <source>
        <dbReference type="EMBL" id="KAI5412042.1"/>
    </source>
</evidence>
<dbReference type="InterPro" id="IPR054722">
    <property type="entry name" value="PolX-like_BBD"/>
</dbReference>
<feature type="domain" description="Retrovirus-related Pol polyprotein from transposon TNT 1-94-like beta-barrel" evidence="1">
    <location>
        <begin position="186"/>
        <end position="258"/>
    </location>
</feature>
<dbReference type="Gramene" id="Psat05G0693300-T1">
    <property type="protein sequence ID" value="KAI5412042.1"/>
    <property type="gene ID" value="KIW84_056933"/>
</dbReference>
<gene>
    <name evidence="2" type="ORF">KIW84_056933</name>
</gene>
<dbReference type="Pfam" id="PF22936">
    <property type="entry name" value="Pol_BBD"/>
    <property type="match status" value="1"/>
</dbReference>
<proteinExistence type="predicted"/>
<comment type="caution">
    <text evidence="2">The sequence shown here is derived from an EMBL/GenBank/DDBJ whole genome shotgun (WGS) entry which is preliminary data.</text>
</comment>
<dbReference type="PANTHER" id="PTHR34222:SF99">
    <property type="entry name" value="PROTEIN, PUTATIVE-RELATED"/>
    <property type="match status" value="1"/>
</dbReference>
<evidence type="ECO:0000259" key="1">
    <source>
        <dbReference type="Pfam" id="PF22936"/>
    </source>
</evidence>
<dbReference type="Proteomes" id="UP001058974">
    <property type="component" value="Chromosome 5"/>
</dbReference>
<dbReference type="EMBL" id="JAMSHJ010000005">
    <property type="protein sequence ID" value="KAI5412042.1"/>
    <property type="molecule type" value="Genomic_DNA"/>
</dbReference>
<name>A0A9D5AHF9_PEA</name>
<reference evidence="2 3" key="1">
    <citation type="journal article" date="2022" name="Nat. Genet.">
        <title>Improved pea reference genome and pan-genome highlight genomic features and evolutionary characteristics.</title>
        <authorList>
            <person name="Yang T."/>
            <person name="Liu R."/>
            <person name="Luo Y."/>
            <person name="Hu S."/>
            <person name="Wang D."/>
            <person name="Wang C."/>
            <person name="Pandey M.K."/>
            <person name="Ge S."/>
            <person name="Xu Q."/>
            <person name="Li N."/>
            <person name="Li G."/>
            <person name="Huang Y."/>
            <person name="Saxena R.K."/>
            <person name="Ji Y."/>
            <person name="Li M."/>
            <person name="Yan X."/>
            <person name="He Y."/>
            <person name="Liu Y."/>
            <person name="Wang X."/>
            <person name="Xiang C."/>
            <person name="Varshney R.K."/>
            <person name="Ding H."/>
            <person name="Gao S."/>
            <person name="Zong X."/>
        </authorList>
    </citation>
    <scope>NUCLEOTIDE SEQUENCE [LARGE SCALE GENOMIC DNA]</scope>
    <source>
        <strain evidence="2 3">cv. Zhongwan 6</strain>
    </source>
</reference>
<keyword evidence="3" id="KW-1185">Reference proteome</keyword>
<organism evidence="2 3">
    <name type="scientific">Pisum sativum</name>
    <name type="common">Garden pea</name>
    <name type="synonym">Lathyrus oleraceus</name>
    <dbReference type="NCBI Taxonomy" id="3888"/>
    <lineage>
        <taxon>Eukaryota</taxon>
        <taxon>Viridiplantae</taxon>
        <taxon>Streptophyta</taxon>
        <taxon>Embryophyta</taxon>
        <taxon>Tracheophyta</taxon>
        <taxon>Spermatophyta</taxon>
        <taxon>Magnoliopsida</taxon>
        <taxon>eudicotyledons</taxon>
        <taxon>Gunneridae</taxon>
        <taxon>Pentapetalae</taxon>
        <taxon>rosids</taxon>
        <taxon>fabids</taxon>
        <taxon>Fabales</taxon>
        <taxon>Fabaceae</taxon>
        <taxon>Papilionoideae</taxon>
        <taxon>50 kb inversion clade</taxon>
        <taxon>NPAAA clade</taxon>
        <taxon>Hologalegina</taxon>
        <taxon>IRL clade</taxon>
        <taxon>Fabeae</taxon>
        <taxon>Lathyrus</taxon>
    </lineage>
</organism>
<dbReference type="PANTHER" id="PTHR34222">
    <property type="entry name" value="GAG_PRE-INTEGRS DOMAIN-CONTAINING PROTEIN"/>
    <property type="match status" value="1"/>
</dbReference>
<accession>A0A9D5AHF9</accession>
<protein>
    <recommendedName>
        <fullName evidence="1">Retrovirus-related Pol polyprotein from transposon TNT 1-94-like beta-barrel domain-containing protein</fullName>
    </recommendedName>
</protein>
<evidence type="ECO:0000313" key="3">
    <source>
        <dbReference type="Proteomes" id="UP001058974"/>
    </source>
</evidence>